<feature type="region of interest" description="Disordered" evidence="1">
    <location>
        <begin position="42"/>
        <end position="78"/>
    </location>
</feature>
<evidence type="ECO:0000313" key="3">
    <source>
        <dbReference type="Proteomes" id="UP000582837"/>
    </source>
</evidence>
<feature type="compositionally biased region" description="Basic and acidic residues" evidence="1">
    <location>
        <begin position="55"/>
        <end position="68"/>
    </location>
</feature>
<reference evidence="2 3" key="1">
    <citation type="submission" date="2020-08" db="EMBL/GenBank/DDBJ databases">
        <title>Genomic Encyclopedia of Type Strains, Phase IV (KMG-IV): sequencing the most valuable type-strain genomes for metagenomic binning, comparative biology and taxonomic classification.</title>
        <authorList>
            <person name="Goeker M."/>
        </authorList>
    </citation>
    <scope>NUCLEOTIDE SEQUENCE [LARGE SCALE GENOMIC DNA]</scope>
    <source>
        <strain evidence="2 3">DSM 29007</strain>
    </source>
</reference>
<keyword evidence="3" id="KW-1185">Reference proteome</keyword>
<proteinExistence type="predicted"/>
<evidence type="ECO:0000313" key="2">
    <source>
        <dbReference type="EMBL" id="MBB6069090.1"/>
    </source>
</evidence>
<dbReference type="EMBL" id="JACHIA010000001">
    <property type="protein sequence ID" value="MBB6069090.1"/>
    <property type="molecule type" value="Genomic_DNA"/>
</dbReference>
<protein>
    <submittedName>
        <fullName evidence="2">Uncharacterized protein</fullName>
    </submittedName>
</protein>
<dbReference type="AlphaFoldDB" id="A0A841GQ06"/>
<accession>A0A841GQ06</accession>
<evidence type="ECO:0000256" key="1">
    <source>
        <dbReference type="SAM" id="MobiDB-lite"/>
    </source>
</evidence>
<sequence>MDGWDDTILIPTGLTGKSTETFVCPRLRVMCAAGREAYSHGRPVEPVMRGTDGMKAGHERSPATDRRGALLLQQNVIR</sequence>
<name>A0A841GQ06_9BACT</name>
<dbReference type="Proteomes" id="UP000582837">
    <property type="component" value="Unassembled WGS sequence"/>
</dbReference>
<organism evidence="2 3">
    <name type="scientific">Longimicrobium terrae</name>
    <dbReference type="NCBI Taxonomy" id="1639882"/>
    <lineage>
        <taxon>Bacteria</taxon>
        <taxon>Pseudomonadati</taxon>
        <taxon>Gemmatimonadota</taxon>
        <taxon>Longimicrobiia</taxon>
        <taxon>Longimicrobiales</taxon>
        <taxon>Longimicrobiaceae</taxon>
        <taxon>Longimicrobium</taxon>
    </lineage>
</organism>
<gene>
    <name evidence="2" type="ORF">HNQ61_000701</name>
</gene>
<comment type="caution">
    <text evidence="2">The sequence shown here is derived from an EMBL/GenBank/DDBJ whole genome shotgun (WGS) entry which is preliminary data.</text>
</comment>